<proteinExistence type="predicted"/>
<evidence type="ECO:0000313" key="1">
    <source>
        <dbReference type="EMBL" id="WAE39467.1"/>
    </source>
</evidence>
<accession>A0A9E8V7V1</accession>
<dbReference type="Proteomes" id="UP001156259">
    <property type="component" value="Segment"/>
</dbReference>
<keyword evidence="2" id="KW-1185">Reference proteome</keyword>
<name>A0A9E8V7V1_9CAUD</name>
<dbReference type="EMBL" id="OP880252">
    <property type="protein sequence ID" value="WAE39467.1"/>
    <property type="molecule type" value="Genomic_DNA"/>
</dbReference>
<organism evidence="1 2">
    <name type="scientific">Methanophagales virus GBV301</name>
    <dbReference type="NCBI Taxonomy" id="2999280"/>
    <lineage>
        <taxon>Viruses</taxon>
        <taxon>Duplodnaviria</taxon>
        <taxon>Heunggongvirae</taxon>
        <taxon>Uroviricota</taxon>
        <taxon>Caudoviricetes</taxon>
        <taxon>Nakonvirales</taxon>
        <taxon>Ekchuahviridae</taxon>
        <taxon>Kukulkanvirus</taxon>
        <taxon>Kukulkanvirus guaymasense</taxon>
    </lineage>
</organism>
<reference evidence="1 2" key="1">
    <citation type="submission" date="2022-10" db="EMBL/GenBank/DDBJ databases">
        <title>Evolutionary Diversification of Methanotrophic Ca. Methanophagales (ANME-1) and Their Expansive Virome.</title>
        <authorList>
            <person name="Laso-Perez R."/>
            <person name="Wu F."/>
            <person name="Cremiere A."/>
            <person name="Speth D.R."/>
            <person name="Magyar J.S."/>
            <person name="Krupovic M."/>
            <person name="Orphan V.J."/>
        </authorList>
    </citation>
    <scope>NUCLEOTIDE SEQUENCE [LARGE SCALE GENOMIC DNA]</scope>
</reference>
<gene>
    <name evidence="1" type="ORF">LDLAKGPJ_00043</name>
</gene>
<protein>
    <submittedName>
        <fullName evidence="1">Uncharacterized protein</fullName>
    </submittedName>
</protein>
<evidence type="ECO:0000313" key="2">
    <source>
        <dbReference type="Proteomes" id="UP001156259"/>
    </source>
</evidence>
<sequence length="59" mass="7324">MKKRCAVYGKEIEEDFRLGKYEGPWFCSQECEQQWIEEKERHEDEEDDWDVLLPLWMVI</sequence>